<dbReference type="EMBL" id="JAPWTK010000350">
    <property type="protein sequence ID" value="KAJ8941841.1"/>
    <property type="molecule type" value="Genomic_DNA"/>
</dbReference>
<keyword evidence="3" id="KW-1185">Reference proteome</keyword>
<evidence type="ECO:0000313" key="3">
    <source>
        <dbReference type="Proteomes" id="UP001162162"/>
    </source>
</evidence>
<feature type="region of interest" description="Disordered" evidence="1">
    <location>
        <begin position="197"/>
        <end position="216"/>
    </location>
</feature>
<sequence>MSRSKSFQTEEDKCTCHVGIQTQVDKKHQILQTPNELCNAENKRSQTQRCCQNAAIQTAHIAHQVISGSGDEEGMNRGVNFIDKLKITRSSTLHENKVDVGCVCETNQGTQTLGEKRVFLTCSSQSEGSRPVSPIECVCSHSAGISRLRKKKKVSKSADNRCTCCKGKIKPKTITIEQYESKTESLGSDTRYTMSSTSVVTTSHGNTESASDPLSGTPDQSIFVPVTNLSERMSCMALKKPLMNFMTLNFVLVLHRHVRKNNQYCTHCLMKLKHTARTKNGIAYTLTLEEKSPHKEKRQRKKLKKSSLEEIRIKIPCPYNKKVQKDKINLCRQDGDKEGVSVGFVECITTESNHRKSPKVKPGLNPYPEFVPHQSLAGRNCDARVAKDCVSLG</sequence>
<reference evidence="2" key="1">
    <citation type="journal article" date="2023" name="Insect Mol. Biol.">
        <title>Genome sequencing provides insights into the evolution of gene families encoding plant cell wall-degrading enzymes in longhorned beetles.</title>
        <authorList>
            <person name="Shin N.R."/>
            <person name="Okamura Y."/>
            <person name="Kirsch R."/>
            <person name="Pauchet Y."/>
        </authorList>
    </citation>
    <scope>NUCLEOTIDE SEQUENCE</scope>
    <source>
        <strain evidence="2">AMC_N1</strain>
    </source>
</reference>
<proteinExistence type="predicted"/>
<accession>A0AAV8XTG7</accession>
<dbReference type="AlphaFoldDB" id="A0AAV8XTG7"/>
<protein>
    <submittedName>
        <fullName evidence="2">Uncharacterized protein</fullName>
    </submittedName>
</protein>
<comment type="caution">
    <text evidence="2">The sequence shown here is derived from an EMBL/GenBank/DDBJ whole genome shotgun (WGS) entry which is preliminary data.</text>
</comment>
<gene>
    <name evidence="2" type="ORF">NQ318_005124</name>
</gene>
<dbReference type="Proteomes" id="UP001162162">
    <property type="component" value="Unassembled WGS sequence"/>
</dbReference>
<evidence type="ECO:0000256" key="1">
    <source>
        <dbReference type="SAM" id="MobiDB-lite"/>
    </source>
</evidence>
<feature type="compositionally biased region" description="Polar residues" evidence="1">
    <location>
        <begin position="204"/>
        <end position="216"/>
    </location>
</feature>
<name>A0AAV8XTG7_9CUCU</name>
<evidence type="ECO:0000313" key="2">
    <source>
        <dbReference type="EMBL" id="KAJ8941841.1"/>
    </source>
</evidence>
<organism evidence="2 3">
    <name type="scientific">Aromia moschata</name>
    <dbReference type="NCBI Taxonomy" id="1265417"/>
    <lineage>
        <taxon>Eukaryota</taxon>
        <taxon>Metazoa</taxon>
        <taxon>Ecdysozoa</taxon>
        <taxon>Arthropoda</taxon>
        <taxon>Hexapoda</taxon>
        <taxon>Insecta</taxon>
        <taxon>Pterygota</taxon>
        <taxon>Neoptera</taxon>
        <taxon>Endopterygota</taxon>
        <taxon>Coleoptera</taxon>
        <taxon>Polyphaga</taxon>
        <taxon>Cucujiformia</taxon>
        <taxon>Chrysomeloidea</taxon>
        <taxon>Cerambycidae</taxon>
        <taxon>Cerambycinae</taxon>
        <taxon>Callichromatini</taxon>
        <taxon>Aromia</taxon>
    </lineage>
</organism>